<dbReference type="PANTHER" id="PTHR13774:SF17">
    <property type="entry name" value="PHENAZINE BIOSYNTHESIS-LIKE DOMAIN-CONTAINING PROTEIN"/>
    <property type="match status" value="1"/>
</dbReference>
<dbReference type="GO" id="GO:0016853">
    <property type="term" value="F:isomerase activity"/>
    <property type="evidence" value="ECO:0007669"/>
    <property type="project" value="UniProtKB-KW"/>
</dbReference>
<dbReference type="InterPro" id="IPR003719">
    <property type="entry name" value="Phenazine_PhzF-like"/>
</dbReference>
<dbReference type="KEGG" id="rti:DC20_20185"/>
<organism evidence="4 5">
    <name type="scientific">Rufibacter tibetensis</name>
    <dbReference type="NCBI Taxonomy" id="512763"/>
    <lineage>
        <taxon>Bacteria</taxon>
        <taxon>Pseudomonadati</taxon>
        <taxon>Bacteroidota</taxon>
        <taxon>Cytophagia</taxon>
        <taxon>Cytophagales</taxon>
        <taxon>Hymenobacteraceae</taxon>
        <taxon>Rufibacter</taxon>
    </lineage>
</organism>
<dbReference type="Pfam" id="PF02567">
    <property type="entry name" value="PhzC-PhzF"/>
    <property type="match status" value="1"/>
</dbReference>
<dbReference type="RefSeq" id="WP_071885660.1">
    <property type="nucleotide sequence ID" value="NZ_CP012643.1"/>
</dbReference>
<evidence type="ECO:0000256" key="1">
    <source>
        <dbReference type="ARBA" id="ARBA00008270"/>
    </source>
</evidence>
<gene>
    <name evidence="4" type="ORF">DC20_20185</name>
</gene>
<keyword evidence="5" id="KW-1185">Reference proteome</keyword>
<feature type="active site" evidence="3">
    <location>
        <position position="46"/>
    </location>
</feature>
<comment type="similarity">
    <text evidence="1">Belongs to the PhzF family.</text>
</comment>
<evidence type="ECO:0000313" key="4">
    <source>
        <dbReference type="EMBL" id="ALJ01599.1"/>
    </source>
</evidence>
<dbReference type="PANTHER" id="PTHR13774">
    <property type="entry name" value="PHENAZINE BIOSYNTHESIS PROTEIN"/>
    <property type="match status" value="1"/>
</dbReference>
<evidence type="ECO:0000256" key="3">
    <source>
        <dbReference type="PIRSR" id="PIRSR016184-1"/>
    </source>
</evidence>
<proteinExistence type="inferred from homology"/>
<dbReference type="Gene3D" id="3.10.310.10">
    <property type="entry name" value="Diaminopimelate Epimerase, Chain A, domain 1"/>
    <property type="match status" value="2"/>
</dbReference>
<dbReference type="SUPFAM" id="SSF54506">
    <property type="entry name" value="Diaminopimelate epimerase-like"/>
    <property type="match status" value="1"/>
</dbReference>
<evidence type="ECO:0008006" key="6">
    <source>
        <dbReference type="Google" id="ProtNLM"/>
    </source>
</evidence>
<protein>
    <recommendedName>
        <fullName evidence="6">Phenazine biosynthesis protein PhzF</fullName>
    </recommendedName>
</protein>
<dbReference type="EMBL" id="CP012643">
    <property type="protein sequence ID" value="ALJ01599.1"/>
    <property type="molecule type" value="Genomic_DNA"/>
</dbReference>
<name>A0A0P0C913_9BACT</name>
<evidence type="ECO:0000313" key="5">
    <source>
        <dbReference type="Proteomes" id="UP000061382"/>
    </source>
</evidence>
<reference evidence="4 5" key="1">
    <citation type="submission" date="2015-08" db="EMBL/GenBank/DDBJ databases">
        <title>Complete genome sequence of Rufibacter tibetensis strain 1351t, a radiation-resistant bacterium from tibet plateau.</title>
        <authorList>
            <person name="Dai J."/>
        </authorList>
    </citation>
    <scope>NUCLEOTIDE SEQUENCE [LARGE SCALE GENOMIC DNA]</scope>
    <source>
        <strain evidence="4 5">1351</strain>
    </source>
</reference>
<accession>A0A0P0C913</accession>
<evidence type="ECO:0000256" key="2">
    <source>
        <dbReference type="ARBA" id="ARBA00023235"/>
    </source>
</evidence>
<dbReference type="PATRIC" id="fig|512763.3.peg.4430"/>
<keyword evidence="2" id="KW-0413">Isomerase</keyword>
<dbReference type="NCBIfam" id="TIGR00654">
    <property type="entry name" value="PhzF_family"/>
    <property type="match status" value="1"/>
</dbReference>
<dbReference type="OrthoDB" id="9788221at2"/>
<dbReference type="GO" id="GO:0005737">
    <property type="term" value="C:cytoplasm"/>
    <property type="evidence" value="ECO:0007669"/>
    <property type="project" value="TreeGrafter"/>
</dbReference>
<dbReference type="Proteomes" id="UP000061382">
    <property type="component" value="Chromosome"/>
</dbReference>
<dbReference type="STRING" id="512763.DC20_20185"/>
<dbReference type="PIRSF" id="PIRSF016184">
    <property type="entry name" value="PhzC_PhzF"/>
    <property type="match status" value="1"/>
</dbReference>
<sequence length="271" mass="30653">MKIKTYIIDAFTQEAFKGNPAGVCLVEQPLSENQMQAIAAEMNLSETAFLVQRPEQDSSFDIRYFTPTVEIAFCGHATLASAKLVLEELGLEQVTFTTQHQLVLEAVKEENKILMQFPLYNYQPQASLPVVFEALSLPPSLPLFYSEPIQMLILEVPNKQTLLQLRPDFGHLLRLLDNVNGLAVTTRSEDLEYDFYSRCFWPWVGINEDPVTGSAHSALAKYWADKLRKTELRAFQLSARGGYLDLRIKNESTLEVRSQAQIVLEGVLHLS</sequence>
<dbReference type="AlphaFoldDB" id="A0A0P0C913"/>